<protein>
    <recommendedName>
        <fullName evidence="3">HEAT repeat domain-containing protein</fullName>
    </recommendedName>
</protein>
<comment type="caution">
    <text evidence="1">The sequence shown here is derived from an EMBL/GenBank/DDBJ whole genome shotgun (WGS) entry which is preliminary data.</text>
</comment>
<evidence type="ECO:0000313" key="2">
    <source>
        <dbReference type="Proteomes" id="UP000253872"/>
    </source>
</evidence>
<dbReference type="RefSeq" id="WP_111402639.1">
    <property type="nucleotide sequence ID" value="NZ_QEPN01000003.1"/>
</dbReference>
<name>A0A369YHN0_9PAST</name>
<proteinExistence type="predicted"/>
<evidence type="ECO:0000313" key="1">
    <source>
        <dbReference type="EMBL" id="RDE72624.1"/>
    </source>
</evidence>
<evidence type="ECO:0008006" key="3">
    <source>
        <dbReference type="Google" id="ProtNLM"/>
    </source>
</evidence>
<sequence length="215" mass="25397">MKIYEEIIKDILSGKLEYNSEDWGRAVNVLLEIESIDNDYSIELLSLLSNSQEYISIISIAFVLKNISASFILKNKTKLKEMIKKCMSRKCIRANVDFIPVFCLLLENKSDYLFYNSFIESLDESESSVAISNLLLLDDSTISGFHKVSDFNFNLFLENLDPDYEESYLLKSNEKPIYYKKLLITSYYKWNKNKNYIYSLTERNYDLFEYIYIYI</sequence>
<gene>
    <name evidence="1" type="ORF">DPV93_04915</name>
</gene>
<reference evidence="1 2" key="1">
    <citation type="submission" date="2018-05" db="EMBL/GenBank/DDBJ databases">
        <title>Draft Genome Sequences for a Diverse set of 7 Haemophilus Species.</title>
        <authorList>
            <person name="Nichols M."/>
            <person name="Topaz N."/>
            <person name="Wang X."/>
            <person name="Wang X."/>
            <person name="Boxrud D."/>
        </authorList>
    </citation>
    <scope>NUCLEOTIDE SEQUENCE [LARGE SCALE GENOMIC DNA]</scope>
    <source>
        <strain evidence="1 2">C2002001239</strain>
    </source>
</reference>
<dbReference type="AlphaFoldDB" id="A0A369YHN0"/>
<accession>A0A369YHN0</accession>
<organism evidence="1 2">
    <name type="scientific">Haemophilus sputorum</name>
    <dbReference type="NCBI Taxonomy" id="1078480"/>
    <lineage>
        <taxon>Bacteria</taxon>
        <taxon>Pseudomonadati</taxon>
        <taxon>Pseudomonadota</taxon>
        <taxon>Gammaproteobacteria</taxon>
        <taxon>Pasteurellales</taxon>
        <taxon>Pasteurellaceae</taxon>
        <taxon>Haemophilus</taxon>
    </lineage>
</organism>
<dbReference type="EMBL" id="QEPN01000003">
    <property type="protein sequence ID" value="RDE72624.1"/>
    <property type="molecule type" value="Genomic_DNA"/>
</dbReference>
<dbReference type="Proteomes" id="UP000253872">
    <property type="component" value="Unassembled WGS sequence"/>
</dbReference>